<evidence type="ECO:0000259" key="1">
    <source>
        <dbReference type="Pfam" id="PF00534"/>
    </source>
</evidence>
<evidence type="ECO:0000313" key="2">
    <source>
        <dbReference type="EMBL" id="KKH68193.1"/>
    </source>
</evidence>
<dbReference type="Gene3D" id="3.40.50.2000">
    <property type="entry name" value="Glycogen Phosphorylase B"/>
    <property type="match status" value="2"/>
</dbReference>
<dbReference type="Proteomes" id="UP000033933">
    <property type="component" value="Unassembled WGS sequence"/>
</dbReference>
<reference evidence="2 3" key="1">
    <citation type="journal article" date="2015" name="ISME J.">
        <title>Genomic and phenotypic differentiation among Methanosarcina mazei populations from Columbia River sediment.</title>
        <authorList>
            <person name="Youngblut N.D."/>
            <person name="Wirth J.S."/>
            <person name="Henriksen J.R."/>
            <person name="Smith M."/>
            <person name="Simon H."/>
            <person name="Metcalf W.W."/>
            <person name="Whitaker R.J."/>
        </authorList>
    </citation>
    <scope>NUCLEOTIDE SEQUENCE [LARGE SCALE GENOMIC DNA]</scope>
    <source>
        <strain evidence="2 3">1.H.M.0.1</strain>
    </source>
</reference>
<name>A0A0F8PZW3_METMZ</name>
<feature type="domain" description="Glycosyl transferase family 1" evidence="1">
    <location>
        <begin position="206"/>
        <end position="362"/>
    </location>
</feature>
<gene>
    <name evidence="2" type="ORF">DU87_06085</name>
</gene>
<dbReference type="InterPro" id="IPR001296">
    <property type="entry name" value="Glyco_trans_1"/>
</dbReference>
<organism evidence="2 3">
    <name type="scientific">Methanosarcina mazei</name>
    <name type="common">Methanosarcina frisia</name>
    <dbReference type="NCBI Taxonomy" id="2209"/>
    <lineage>
        <taxon>Archaea</taxon>
        <taxon>Methanobacteriati</taxon>
        <taxon>Methanobacteriota</taxon>
        <taxon>Stenosarchaea group</taxon>
        <taxon>Methanomicrobia</taxon>
        <taxon>Methanosarcinales</taxon>
        <taxon>Methanosarcinaceae</taxon>
        <taxon>Methanosarcina</taxon>
    </lineage>
</organism>
<proteinExistence type="predicted"/>
<dbReference type="PANTHER" id="PTHR45947">
    <property type="entry name" value="SULFOQUINOVOSYL TRANSFERASE SQD2"/>
    <property type="match status" value="1"/>
</dbReference>
<sequence>MKYSIIRVVFEFPPIIGGSVTHITELATKIDPYLNKQLIIAPDFIGGKKFDQNYPIEVIRLPYVKILSFRDFMIPSPILFFYAHIVVKKIKLLLKARYPIDVIHVHGSMLGTFIQLYLNLYRLKIPVIVMQHGYGVQNSIGHRISRRITYFLLTLFSPSYILYLDDGNEFESFIKEINKINIPLEIVYHGIDSNYFAPIEYIEENSYFIILFPHRPDNMKKPELALKIFSQFLSKIPTKNAKLIMLAADDQKNLKDLSKKLNVETNIEFLPKQNIKDVLKYINISNVVIGTSLESNMNRAIQESMACGKPVVVFNSGGTNRLIKHMENGLLINPDDENDFVENLFMLYRTPNLGLKLGINARFTIIKERNWERRIIKELKVYQSVMNGGKS</sequence>
<protein>
    <recommendedName>
        <fullName evidence="1">Glycosyl transferase family 1 domain-containing protein</fullName>
    </recommendedName>
</protein>
<dbReference type="PATRIC" id="fig|2209.87.peg.1311"/>
<dbReference type="RefSeq" id="WP_048045387.1">
    <property type="nucleotide sequence ID" value="NZ_JJQQ01000061.1"/>
</dbReference>
<comment type="caution">
    <text evidence="2">The sequence shown here is derived from an EMBL/GenBank/DDBJ whole genome shotgun (WGS) entry which is preliminary data.</text>
</comment>
<dbReference type="CDD" id="cd03801">
    <property type="entry name" value="GT4_PimA-like"/>
    <property type="match status" value="1"/>
</dbReference>
<dbReference type="Pfam" id="PF00534">
    <property type="entry name" value="Glycos_transf_1"/>
    <property type="match status" value="1"/>
</dbReference>
<dbReference type="EMBL" id="JJQQ01000061">
    <property type="protein sequence ID" value="KKH68193.1"/>
    <property type="molecule type" value="Genomic_DNA"/>
</dbReference>
<dbReference type="PANTHER" id="PTHR45947:SF3">
    <property type="entry name" value="SULFOQUINOVOSYL TRANSFERASE SQD2"/>
    <property type="match status" value="1"/>
</dbReference>
<evidence type="ECO:0000313" key="3">
    <source>
        <dbReference type="Proteomes" id="UP000033933"/>
    </source>
</evidence>
<dbReference type="AlphaFoldDB" id="A0A0F8PZW3"/>
<dbReference type="InterPro" id="IPR050194">
    <property type="entry name" value="Glycosyltransferase_grp1"/>
</dbReference>
<accession>A0A0F8PZW3</accession>
<dbReference type="GO" id="GO:0016757">
    <property type="term" value="F:glycosyltransferase activity"/>
    <property type="evidence" value="ECO:0007669"/>
    <property type="project" value="InterPro"/>
</dbReference>
<dbReference type="SUPFAM" id="SSF53756">
    <property type="entry name" value="UDP-Glycosyltransferase/glycogen phosphorylase"/>
    <property type="match status" value="1"/>
</dbReference>